<dbReference type="SUPFAM" id="SSF54534">
    <property type="entry name" value="FKBP-like"/>
    <property type="match status" value="1"/>
</dbReference>
<feature type="transmembrane region" description="Helical" evidence="9">
    <location>
        <begin position="33"/>
        <end position="54"/>
    </location>
</feature>
<protein>
    <recommendedName>
        <fullName evidence="6">Peptidyl-prolyl cis-trans isomerase</fullName>
        <ecNumber evidence="6">5.2.1.8</ecNumber>
    </recommendedName>
</protein>
<keyword evidence="9" id="KW-1133">Transmembrane helix</keyword>
<dbReference type="FunFam" id="3.10.50.40:FF:000006">
    <property type="entry name" value="Peptidyl-prolyl cis-trans isomerase"/>
    <property type="match status" value="1"/>
</dbReference>
<proteinExistence type="inferred from homology"/>
<evidence type="ECO:0000256" key="1">
    <source>
        <dbReference type="ARBA" id="ARBA00000971"/>
    </source>
</evidence>
<keyword evidence="9" id="KW-0472">Membrane</keyword>
<accession>A0A4R7HVX8</accession>
<evidence type="ECO:0000256" key="2">
    <source>
        <dbReference type="ARBA" id="ARBA00006577"/>
    </source>
</evidence>
<dbReference type="GO" id="GO:0003755">
    <property type="term" value="F:peptidyl-prolyl cis-trans isomerase activity"/>
    <property type="evidence" value="ECO:0007669"/>
    <property type="project" value="UniProtKB-UniRule"/>
</dbReference>
<feature type="domain" description="PPIase FKBP-type" evidence="10">
    <location>
        <begin position="130"/>
        <end position="218"/>
    </location>
</feature>
<evidence type="ECO:0000256" key="7">
    <source>
        <dbReference type="SAM" id="Coils"/>
    </source>
</evidence>
<keyword evidence="7" id="KW-0175">Coiled coil</keyword>
<evidence type="ECO:0000256" key="9">
    <source>
        <dbReference type="SAM" id="Phobius"/>
    </source>
</evidence>
<dbReference type="InterPro" id="IPR001179">
    <property type="entry name" value="PPIase_FKBP_dom"/>
</dbReference>
<dbReference type="PROSITE" id="PS50059">
    <property type="entry name" value="FKBP_PPIASE"/>
    <property type="match status" value="1"/>
</dbReference>
<dbReference type="RefSeq" id="WP_133867621.1">
    <property type="nucleotide sequence ID" value="NZ_SOAU01000001.1"/>
</dbReference>
<dbReference type="Pfam" id="PF00254">
    <property type="entry name" value="FKBP_C"/>
    <property type="match status" value="1"/>
</dbReference>
<dbReference type="Gene3D" id="3.10.50.40">
    <property type="match status" value="1"/>
</dbReference>
<evidence type="ECO:0000313" key="11">
    <source>
        <dbReference type="EMBL" id="TDT15141.1"/>
    </source>
</evidence>
<name>A0A4R7HVX8_9ACTN</name>
<reference evidence="11 12" key="1">
    <citation type="submission" date="2019-03" db="EMBL/GenBank/DDBJ databases">
        <title>Sequencing the genomes of 1000 actinobacteria strains.</title>
        <authorList>
            <person name="Klenk H.-P."/>
        </authorList>
    </citation>
    <scope>NUCLEOTIDE SEQUENCE [LARGE SCALE GENOMIC DNA]</scope>
    <source>
        <strain evidence="11 12">DSM 18936</strain>
    </source>
</reference>
<feature type="region of interest" description="Disordered" evidence="8">
    <location>
        <begin position="80"/>
        <end position="104"/>
    </location>
</feature>
<keyword evidence="9" id="KW-0812">Transmembrane</keyword>
<evidence type="ECO:0000259" key="10">
    <source>
        <dbReference type="PROSITE" id="PS50059"/>
    </source>
</evidence>
<evidence type="ECO:0000256" key="8">
    <source>
        <dbReference type="SAM" id="MobiDB-lite"/>
    </source>
</evidence>
<evidence type="ECO:0000256" key="4">
    <source>
        <dbReference type="ARBA" id="ARBA00023235"/>
    </source>
</evidence>
<evidence type="ECO:0000313" key="12">
    <source>
        <dbReference type="Proteomes" id="UP000294558"/>
    </source>
</evidence>
<evidence type="ECO:0000256" key="6">
    <source>
        <dbReference type="RuleBase" id="RU003915"/>
    </source>
</evidence>
<dbReference type="OrthoDB" id="25996at2"/>
<dbReference type="PANTHER" id="PTHR43811:SF19">
    <property type="entry name" value="39 KDA FK506-BINDING NUCLEAR PROTEIN"/>
    <property type="match status" value="1"/>
</dbReference>
<feature type="coiled-coil region" evidence="7">
    <location>
        <begin position="4"/>
        <end position="31"/>
    </location>
</feature>
<evidence type="ECO:0000256" key="3">
    <source>
        <dbReference type="ARBA" id="ARBA00023110"/>
    </source>
</evidence>
<keyword evidence="3 5" id="KW-0697">Rotamase</keyword>
<sequence length="223" mass="23512">MGTEKRERQKANRQQRLIEEAKAERSAAVKRNVLRWSLAAVLAIAAVVLIAWIGGAFTGDDETETTIPEITVPVETVPVDTTPEVTTAPGDTTPADEASGKPSVLVPEETPTELVVTVIEEGTGDPAEAGDTVEVNYVGVRSEDGVEFDNSYDRGSPFSFTIGAGQVIDGWDQGVEGATEGSIIQLDIPADLAYGDADRGVIRPGDSLSFVIEVVSITPGDAE</sequence>
<evidence type="ECO:0000256" key="5">
    <source>
        <dbReference type="PROSITE-ProRule" id="PRU00277"/>
    </source>
</evidence>
<gene>
    <name evidence="11" type="ORF">BDK89_0703</name>
</gene>
<dbReference type="EMBL" id="SOAU01000001">
    <property type="protein sequence ID" value="TDT15141.1"/>
    <property type="molecule type" value="Genomic_DNA"/>
</dbReference>
<comment type="catalytic activity">
    <reaction evidence="1 5 6">
        <text>[protein]-peptidylproline (omega=180) = [protein]-peptidylproline (omega=0)</text>
        <dbReference type="Rhea" id="RHEA:16237"/>
        <dbReference type="Rhea" id="RHEA-COMP:10747"/>
        <dbReference type="Rhea" id="RHEA-COMP:10748"/>
        <dbReference type="ChEBI" id="CHEBI:83833"/>
        <dbReference type="ChEBI" id="CHEBI:83834"/>
        <dbReference type="EC" id="5.2.1.8"/>
    </reaction>
</comment>
<comment type="similarity">
    <text evidence="2 6">Belongs to the FKBP-type PPIase family.</text>
</comment>
<dbReference type="InterPro" id="IPR046357">
    <property type="entry name" value="PPIase_dom_sf"/>
</dbReference>
<comment type="caution">
    <text evidence="11">The sequence shown here is derived from an EMBL/GenBank/DDBJ whole genome shotgun (WGS) entry which is preliminary data.</text>
</comment>
<dbReference type="EC" id="5.2.1.8" evidence="6"/>
<keyword evidence="4 5" id="KW-0413">Isomerase</keyword>
<keyword evidence="12" id="KW-1185">Reference proteome</keyword>
<dbReference type="AlphaFoldDB" id="A0A4R7HVX8"/>
<dbReference type="Proteomes" id="UP000294558">
    <property type="component" value="Unassembled WGS sequence"/>
</dbReference>
<organism evidence="11 12">
    <name type="scientific">Ilumatobacter fluminis</name>
    <dbReference type="NCBI Taxonomy" id="467091"/>
    <lineage>
        <taxon>Bacteria</taxon>
        <taxon>Bacillati</taxon>
        <taxon>Actinomycetota</taxon>
        <taxon>Acidimicrobiia</taxon>
        <taxon>Acidimicrobiales</taxon>
        <taxon>Ilumatobacteraceae</taxon>
        <taxon>Ilumatobacter</taxon>
    </lineage>
</organism>
<dbReference type="PANTHER" id="PTHR43811">
    <property type="entry name" value="FKBP-TYPE PEPTIDYL-PROLYL CIS-TRANS ISOMERASE FKPA"/>
    <property type="match status" value="1"/>
</dbReference>